<feature type="transmembrane region" description="Helical" evidence="2">
    <location>
        <begin position="270"/>
        <end position="289"/>
    </location>
</feature>
<evidence type="ECO:0000313" key="3">
    <source>
        <dbReference type="EMBL" id="OGG76176.1"/>
    </source>
</evidence>
<dbReference type="STRING" id="1798507.A3A34_01655"/>
<feature type="transmembrane region" description="Helical" evidence="2">
    <location>
        <begin position="114"/>
        <end position="134"/>
    </location>
</feature>
<feature type="compositionally biased region" description="Basic and acidic residues" evidence="1">
    <location>
        <begin position="607"/>
        <end position="621"/>
    </location>
</feature>
<keyword evidence="2" id="KW-0472">Membrane</keyword>
<evidence type="ECO:0000256" key="2">
    <source>
        <dbReference type="SAM" id="Phobius"/>
    </source>
</evidence>
<keyword evidence="2" id="KW-1133">Transmembrane helix</keyword>
<dbReference type="AlphaFoldDB" id="A0A1F6ERC4"/>
<keyword evidence="2" id="KW-0812">Transmembrane</keyword>
<sequence length="741" mass="80669">MSERIRPYLYATLCATTLVLLCIPILAYAAEAADGSLLSQIGGTVYRWTIQWALQLIFTFLGFLLISLSSMLAVIAGAVFDALIQWTVVDLSLVLQKLGIADGINLVWEAFRDIANILIIGMFVFIAISIILGITRYGDKAMIARVLIVAVLINFSLLFTRIIIDSSNLVAGIFYKESISAVAGTAGQGAPTTSEQGIVAAAQSTSGIAGAFMGRAGVPGLFDTAGVLYRIGTKNDSAAIIIVYAVAVSTFLLVSALIFLYASFLMVSRAILLIFVTITSSLAFASYLIPQFGDSQYGWKGWWEMLIKAALFGPLLMIFLWASLVLLRAPQGSANLIEFIQNPGNQNGWLAIIMFLFVIGFLYVSVKLASMFAKNIGGFSMAALAPALALGLGGRIAAFAGRRTLGLAASGAGAWAQMRGTDIRRAGLDKDGKPLSPKAMGGWRPYATNRLQQAMYDTSEKAAKKIATRDFNATHSMLGREIQKVAQFKKSGTFTGEDTKGYAGAEKRATERYAREGERVAMSKEEQEKFIDKVREDVFAGNTQLAGQNKDAMDRLIASQNELAQAMNASIEHTNSAAKSQKILRESEQHLEDLISGGVRDTSVARQEVDRRREEHDRDNSNLEQVKSRISQAQKSIKRDTDLQRAILDRVDEIAKDKGLLPEKFLDAQEAAFESARGRFTNVLREKMGIPLTEKNDSLAYQSRAAVTTRKEKKDLGRISDMVRGHMDSSKPSAPRSPGGP</sequence>
<organism evidence="3 4">
    <name type="scientific">Candidatus Kaiserbacteria bacterium RIFCSPLOWO2_01_FULL_50_24</name>
    <dbReference type="NCBI Taxonomy" id="1798507"/>
    <lineage>
        <taxon>Bacteria</taxon>
        <taxon>Candidatus Kaiseribacteriota</taxon>
    </lineage>
</organism>
<accession>A0A1F6ERC4</accession>
<feature type="transmembrane region" description="Helical" evidence="2">
    <location>
        <begin position="309"/>
        <end position="327"/>
    </location>
</feature>
<feature type="transmembrane region" description="Helical" evidence="2">
    <location>
        <begin position="238"/>
        <end position="263"/>
    </location>
</feature>
<feature type="region of interest" description="Disordered" evidence="1">
    <location>
        <begin position="603"/>
        <end position="637"/>
    </location>
</feature>
<gene>
    <name evidence="3" type="ORF">A3A34_01655</name>
</gene>
<evidence type="ECO:0000256" key="1">
    <source>
        <dbReference type="SAM" id="MobiDB-lite"/>
    </source>
</evidence>
<feature type="transmembrane region" description="Helical" evidence="2">
    <location>
        <begin position="348"/>
        <end position="366"/>
    </location>
</feature>
<dbReference type="EMBL" id="MFLU01000002">
    <property type="protein sequence ID" value="OGG76176.1"/>
    <property type="molecule type" value="Genomic_DNA"/>
</dbReference>
<feature type="transmembrane region" description="Helical" evidence="2">
    <location>
        <begin position="372"/>
        <end position="393"/>
    </location>
</feature>
<evidence type="ECO:0000313" key="4">
    <source>
        <dbReference type="Proteomes" id="UP000178587"/>
    </source>
</evidence>
<comment type="caution">
    <text evidence="3">The sequence shown here is derived from an EMBL/GenBank/DDBJ whole genome shotgun (WGS) entry which is preliminary data.</text>
</comment>
<feature type="compositionally biased region" description="Basic and acidic residues" evidence="1">
    <location>
        <begin position="709"/>
        <end position="729"/>
    </location>
</feature>
<protein>
    <submittedName>
        <fullName evidence="3">Uncharacterized protein</fullName>
    </submittedName>
</protein>
<proteinExistence type="predicted"/>
<feature type="compositionally biased region" description="Polar residues" evidence="1">
    <location>
        <begin position="622"/>
        <end position="635"/>
    </location>
</feature>
<feature type="transmembrane region" description="Helical" evidence="2">
    <location>
        <begin position="146"/>
        <end position="164"/>
    </location>
</feature>
<dbReference type="Proteomes" id="UP000178587">
    <property type="component" value="Unassembled WGS sequence"/>
</dbReference>
<name>A0A1F6ERC4_9BACT</name>
<feature type="region of interest" description="Disordered" evidence="1">
    <location>
        <begin position="703"/>
        <end position="741"/>
    </location>
</feature>
<reference evidence="3 4" key="1">
    <citation type="journal article" date="2016" name="Nat. Commun.">
        <title>Thousands of microbial genomes shed light on interconnected biogeochemical processes in an aquifer system.</title>
        <authorList>
            <person name="Anantharaman K."/>
            <person name="Brown C.T."/>
            <person name="Hug L.A."/>
            <person name="Sharon I."/>
            <person name="Castelle C.J."/>
            <person name="Probst A.J."/>
            <person name="Thomas B.C."/>
            <person name="Singh A."/>
            <person name="Wilkins M.J."/>
            <person name="Karaoz U."/>
            <person name="Brodie E.L."/>
            <person name="Williams K.H."/>
            <person name="Hubbard S.S."/>
            <person name="Banfield J.F."/>
        </authorList>
    </citation>
    <scope>NUCLEOTIDE SEQUENCE [LARGE SCALE GENOMIC DNA]</scope>
</reference>